<dbReference type="Proteomes" id="UP001392318">
    <property type="component" value="Unassembled WGS sequence"/>
</dbReference>
<accession>A0ACC6RW57</accession>
<proteinExistence type="predicted"/>
<gene>
    <name evidence="1" type="primary">mhpD</name>
    <name evidence="1" type="ORF">VSR83_34310</name>
</gene>
<protein>
    <submittedName>
        <fullName evidence="1">2-keto-4-pentenoate hydratase</fullName>
        <ecNumber evidence="1">4.2.1.80</ecNumber>
    </submittedName>
</protein>
<evidence type="ECO:0000313" key="1">
    <source>
        <dbReference type="EMBL" id="MEM5405030.1"/>
    </source>
</evidence>
<evidence type="ECO:0000313" key="2">
    <source>
        <dbReference type="Proteomes" id="UP001392318"/>
    </source>
</evidence>
<organism evidence="1 2">
    <name type="scientific">Paraburkholderia unamae</name>
    <dbReference type="NCBI Taxonomy" id="219649"/>
    <lineage>
        <taxon>Bacteria</taxon>
        <taxon>Pseudomonadati</taxon>
        <taxon>Pseudomonadota</taxon>
        <taxon>Betaproteobacteria</taxon>
        <taxon>Burkholderiales</taxon>
        <taxon>Burkholderiaceae</taxon>
        <taxon>Paraburkholderia</taxon>
    </lineage>
</organism>
<name>A0ACC6RW57_9BURK</name>
<dbReference type="EMBL" id="JAYMRU010000036">
    <property type="protein sequence ID" value="MEM5405030.1"/>
    <property type="molecule type" value="Genomic_DNA"/>
</dbReference>
<comment type="caution">
    <text evidence="1">The sequence shown here is derived from an EMBL/GenBank/DDBJ whole genome shotgun (WGS) entry which is preliminary data.</text>
</comment>
<reference evidence="1" key="1">
    <citation type="submission" date="2024-01" db="EMBL/GenBank/DDBJ databases">
        <title>The diversity of rhizobia nodulating Mimosa spp. in eleven states of Brazil covering several biomes is determined by host plant, location, and edaphic factors.</title>
        <authorList>
            <person name="Rouws L."/>
            <person name="Barauna A."/>
            <person name="Beukes C."/>
            <person name="De Faria S.M."/>
            <person name="Gross E."/>
            <person name="Dos Reis Junior F.B."/>
            <person name="Simon M."/>
            <person name="Maluk M."/>
            <person name="Odee D.W."/>
            <person name="Kenicer G."/>
            <person name="Young J.P.W."/>
            <person name="Reis V.M."/>
            <person name="Zilli J."/>
            <person name="James E.K."/>
        </authorList>
    </citation>
    <scope>NUCLEOTIDE SEQUENCE</scope>
    <source>
        <strain evidence="1">JPY452</strain>
    </source>
</reference>
<keyword evidence="2" id="KW-1185">Reference proteome</keyword>
<keyword evidence="1" id="KW-0456">Lyase</keyword>
<dbReference type="EC" id="4.2.1.80" evidence="1"/>
<sequence>MSKQAIAERLRIAEATRQTIAPVRAGVTVPAVHPEIALDDMATAYAVQQINVEARVARGERIVGRKIGLTSLAVQKQLGVDQPDFGALFASMAYGDSQPIPLSKLIQPKVEAEIALVLTRDLTHERHTFADLIGATDYAVAAIEVVDSRIRNWDIKFVDTVADNASSAAFVLGSRPVPLSQLDLTACAMRLESNGEVLSTGNGAACLGNPLNAAVWLADRMAALGTPLRAGDVVLTGALGPMVAVTTPGTYTAVIEGLGSVRATFIE</sequence>